<dbReference type="InterPro" id="IPR036390">
    <property type="entry name" value="WH_DNA-bd_sf"/>
</dbReference>
<dbReference type="InterPro" id="IPR052509">
    <property type="entry name" value="Metal_resp_DNA-bind_regulator"/>
</dbReference>
<sequence>MSTPLRSSPLSLTVLSLLHYQPLHPYGIQRLIKQWGKDQVVNVTQRASLYRTIERLLAADLIAVRETERDQQYPERTVYEVTDAGRRVAREWLLEMLARPKQEYPEYPAALSLLMMLTPTEALSVFEERAALVRTSLREIDAVSAAEAAHSLPRVTMLETEYQRVVTAAQLDWLDSVIADLKSDLLSWTPEELLAFADTQRTDAEG</sequence>
<dbReference type="Proteomes" id="UP000657385">
    <property type="component" value="Unassembled WGS sequence"/>
</dbReference>
<protein>
    <submittedName>
        <fullName evidence="2">PadR family transcriptional regulator</fullName>
    </submittedName>
</protein>
<evidence type="ECO:0000313" key="2">
    <source>
        <dbReference type="EMBL" id="MBF9067964.1"/>
    </source>
</evidence>
<feature type="domain" description="Transcription regulator PadR N-terminal" evidence="1">
    <location>
        <begin position="14"/>
        <end position="90"/>
    </location>
</feature>
<evidence type="ECO:0000313" key="3">
    <source>
        <dbReference type="Proteomes" id="UP000657385"/>
    </source>
</evidence>
<dbReference type="AlphaFoldDB" id="A0A931AYV7"/>
<dbReference type="Pfam" id="PF03551">
    <property type="entry name" value="PadR"/>
    <property type="match status" value="1"/>
</dbReference>
<name>A0A931AYV7_9ACTN</name>
<dbReference type="Gene3D" id="1.10.10.10">
    <property type="entry name" value="Winged helix-like DNA-binding domain superfamily/Winged helix DNA-binding domain"/>
    <property type="match status" value="1"/>
</dbReference>
<keyword evidence="3" id="KW-1185">Reference proteome</keyword>
<dbReference type="PANTHER" id="PTHR33169:SF27">
    <property type="entry name" value="TRANSCRIPTIONAL REGULATOR PADR FAMILY PROTEIN"/>
    <property type="match status" value="1"/>
</dbReference>
<dbReference type="SUPFAM" id="SSF46785">
    <property type="entry name" value="Winged helix' DNA-binding domain"/>
    <property type="match status" value="1"/>
</dbReference>
<reference evidence="2" key="1">
    <citation type="submission" date="2020-11" db="EMBL/GenBank/DDBJ databases">
        <title>Isolation and identification of active actinomycetes.</title>
        <authorList>
            <person name="Yu B."/>
        </authorList>
    </citation>
    <scope>NUCLEOTIDE SEQUENCE</scope>
    <source>
        <strain evidence="2">NEAU-YB345</strain>
    </source>
</reference>
<proteinExistence type="predicted"/>
<organism evidence="2 3">
    <name type="scientific">Streptacidiphilus fuscans</name>
    <dbReference type="NCBI Taxonomy" id="2789292"/>
    <lineage>
        <taxon>Bacteria</taxon>
        <taxon>Bacillati</taxon>
        <taxon>Actinomycetota</taxon>
        <taxon>Actinomycetes</taxon>
        <taxon>Kitasatosporales</taxon>
        <taxon>Streptomycetaceae</taxon>
        <taxon>Streptacidiphilus</taxon>
    </lineage>
</organism>
<dbReference type="InterPro" id="IPR036388">
    <property type="entry name" value="WH-like_DNA-bd_sf"/>
</dbReference>
<evidence type="ECO:0000259" key="1">
    <source>
        <dbReference type="Pfam" id="PF03551"/>
    </source>
</evidence>
<dbReference type="PANTHER" id="PTHR33169">
    <property type="entry name" value="PADR-FAMILY TRANSCRIPTIONAL REGULATOR"/>
    <property type="match status" value="1"/>
</dbReference>
<dbReference type="EMBL" id="JADPRT010000003">
    <property type="protein sequence ID" value="MBF9067964.1"/>
    <property type="molecule type" value="Genomic_DNA"/>
</dbReference>
<gene>
    <name evidence="2" type="ORF">I2501_07920</name>
</gene>
<dbReference type="InterPro" id="IPR005149">
    <property type="entry name" value="Tscrpt_reg_PadR_N"/>
</dbReference>
<accession>A0A931AYV7</accession>
<comment type="caution">
    <text evidence="2">The sequence shown here is derived from an EMBL/GenBank/DDBJ whole genome shotgun (WGS) entry which is preliminary data.</text>
</comment>
<dbReference type="RefSeq" id="WP_196193148.1">
    <property type="nucleotide sequence ID" value="NZ_JADPRT010000003.1"/>
</dbReference>